<dbReference type="AlphaFoldDB" id="B1BVK2"/>
<gene>
    <name evidence="1" type="ORF">AC3_A0281</name>
</gene>
<protein>
    <submittedName>
        <fullName evidence="1">Uncharacterized protein</fullName>
    </submittedName>
</protein>
<dbReference type="EMBL" id="ABDW01000026">
    <property type="protein sequence ID" value="EDT14233.1"/>
    <property type="molecule type" value="Genomic_DNA"/>
</dbReference>
<name>B1BVK2_CLOPF</name>
<dbReference type="Proteomes" id="UP000005337">
    <property type="component" value="Unassembled WGS sequence"/>
</dbReference>
<reference evidence="1 2" key="1">
    <citation type="submission" date="2007-07" db="EMBL/GenBank/DDBJ databases">
        <title>Annotation of Clostridium perfringens E str. JGS1987.</title>
        <authorList>
            <person name="Paulsen I."/>
            <person name="Sebastian Y."/>
        </authorList>
    </citation>
    <scope>NUCLEOTIDE SEQUENCE [LARGE SCALE GENOMIC DNA]</scope>
    <source>
        <strain evidence="2">E str. JGS1987</strain>
    </source>
</reference>
<accession>B1BVK2</accession>
<organism evidence="1 2">
    <name type="scientific">Clostridium perfringens E str. JGS1987</name>
    <dbReference type="NCBI Taxonomy" id="451755"/>
    <lineage>
        <taxon>Bacteria</taxon>
        <taxon>Bacillati</taxon>
        <taxon>Bacillota</taxon>
        <taxon>Clostridia</taxon>
        <taxon>Eubacteriales</taxon>
        <taxon>Clostridiaceae</taxon>
        <taxon>Clostridium</taxon>
    </lineage>
</organism>
<comment type="caution">
    <text evidence="1">The sequence shown here is derived from an EMBL/GenBank/DDBJ whole genome shotgun (WGS) entry which is preliminary data.</text>
</comment>
<proteinExistence type="predicted"/>
<evidence type="ECO:0000313" key="2">
    <source>
        <dbReference type="Proteomes" id="UP000005337"/>
    </source>
</evidence>
<sequence>MDSWFDFINFKFYKVLIRRRLSGILLFAYEIIKNLNV</sequence>
<evidence type="ECO:0000313" key="1">
    <source>
        <dbReference type="EMBL" id="EDT14233.1"/>
    </source>
</evidence>